<proteinExistence type="predicted"/>
<dbReference type="PANTHER" id="PTHR39465:SF1">
    <property type="entry name" value="DNA LIGASE D 3'-PHOSPHOESTERASE DOMAIN-CONTAINING PROTEIN"/>
    <property type="match status" value="1"/>
</dbReference>
<reference evidence="3 4" key="1">
    <citation type="journal article" date="2015" name="Front. Microbiol.">
        <title>Genome sequence of the plant growth promoting endophytic yeast Rhodotorula graminis WP1.</title>
        <authorList>
            <person name="Firrincieli A."/>
            <person name="Otillar R."/>
            <person name="Salamov A."/>
            <person name="Schmutz J."/>
            <person name="Khan Z."/>
            <person name="Redman R.S."/>
            <person name="Fleck N.D."/>
            <person name="Lindquist E."/>
            <person name="Grigoriev I.V."/>
            <person name="Doty S.L."/>
        </authorList>
    </citation>
    <scope>NUCLEOTIDE SEQUENCE [LARGE SCALE GENOMIC DNA]</scope>
    <source>
        <strain evidence="3 4">WP1</strain>
    </source>
</reference>
<evidence type="ECO:0000313" key="4">
    <source>
        <dbReference type="Proteomes" id="UP000053890"/>
    </source>
</evidence>
<feature type="compositionally biased region" description="Basic and acidic residues" evidence="1">
    <location>
        <begin position="58"/>
        <end position="73"/>
    </location>
</feature>
<feature type="region of interest" description="Disordered" evidence="1">
    <location>
        <begin position="1"/>
        <end position="76"/>
    </location>
</feature>
<sequence>MGDLRLKLRDKTRPLTPAEYRASHFPRRPRPPRSSPTRARAPAPDRDDDLQGPPAKRAKYEPLRQPGRTDFHGPDPALKARQRTFAARDFATPWATEQQIDDWLDKYPALRKRNFFIVQDHRATSWHHDLRLQLDGVTVSWAIPRGLHDPDRGHRRLAVETQPHSIAWSLWEGPTVHSVDKPTGVWDIGTYTIHETKAAIKRRAPTSTSTIYAEETPTSQLSEDEDELQETRFRNAYHAAAGLATPAAPGAPGLPVDDVSGRKRGFVVELNGERWRGLKLHFVHDPYDFKISRSREAGNALIRAAQWFFTFSSADASIHLRDTESSTLDRTRSLLTDRTLDEIRDDSIVLLDAAGARRGPTRRAYDPETFRRFRRFRERDAVAVEEEVEDEMTQAQWDEFSQADGGDEGRASSRGRRRVRS</sequence>
<dbReference type="GeneID" id="28977883"/>
<dbReference type="OMA" id="LEAHRIW"/>
<accession>A0A0P9IW92</accession>
<feature type="domain" description="DNA ligase D 3'-phosphoesterase" evidence="2">
    <location>
        <begin position="119"/>
        <end position="202"/>
    </location>
</feature>
<dbReference type="RefSeq" id="XP_018270146.1">
    <property type="nucleotide sequence ID" value="XM_018417435.1"/>
</dbReference>
<evidence type="ECO:0000256" key="1">
    <source>
        <dbReference type="SAM" id="MobiDB-lite"/>
    </source>
</evidence>
<dbReference type="InterPro" id="IPR014144">
    <property type="entry name" value="LigD_PE_domain"/>
</dbReference>
<dbReference type="EMBL" id="KQ474081">
    <property type="protein sequence ID" value="KPV74097.1"/>
    <property type="molecule type" value="Genomic_DNA"/>
</dbReference>
<organism evidence="3 4">
    <name type="scientific">Rhodotorula graminis (strain WP1)</name>
    <dbReference type="NCBI Taxonomy" id="578459"/>
    <lineage>
        <taxon>Eukaryota</taxon>
        <taxon>Fungi</taxon>
        <taxon>Dikarya</taxon>
        <taxon>Basidiomycota</taxon>
        <taxon>Pucciniomycotina</taxon>
        <taxon>Microbotryomycetes</taxon>
        <taxon>Sporidiobolales</taxon>
        <taxon>Sporidiobolaceae</taxon>
        <taxon>Rhodotorula</taxon>
    </lineage>
</organism>
<feature type="compositionally biased region" description="Basic and acidic residues" evidence="1">
    <location>
        <begin position="1"/>
        <end position="13"/>
    </location>
</feature>
<evidence type="ECO:0000259" key="2">
    <source>
        <dbReference type="Pfam" id="PF13298"/>
    </source>
</evidence>
<dbReference type="Proteomes" id="UP000053890">
    <property type="component" value="Unassembled WGS sequence"/>
</dbReference>
<dbReference type="Pfam" id="PF13298">
    <property type="entry name" value="LigD_N"/>
    <property type="match status" value="1"/>
</dbReference>
<evidence type="ECO:0000313" key="3">
    <source>
        <dbReference type="EMBL" id="KPV74097.1"/>
    </source>
</evidence>
<name>A0A0P9IW92_RHOGW</name>
<gene>
    <name evidence="3" type="ORF">RHOBADRAFT_54658</name>
</gene>
<feature type="region of interest" description="Disordered" evidence="1">
    <location>
        <begin position="384"/>
        <end position="421"/>
    </location>
</feature>
<protein>
    <recommendedName>
        <fullName evidence="2">DNA ligase D 3'-phosphoesterase domain-containing protein</fullName>
    </recommendedName>
</protein>
<dbReference type="AlphaFoldDB" id="A0A0P9IW92"/>
<keyword evidence="4" id="KW-1185">Reference proteome</keyword>
<dbReference type="PANTHER" id="PTHR39465">
    <property type="entry name" value="DNA LIGASE D, 3'-PHOSPHOESTERASE DOMAIN"/>
    <property type="match status" value="1"/>
</dbReference>
<dbReference type="OrthoDB" id="2588098at2759"/>